<dbReference type="GO" id="GO:0003949">
    <property type="term" value="F:1-(5-phosphoribosyl)-5-[(5-phosphoribosylamino)methylideneamino]imidazole-4-carboxamide isomerase activity"/>
    <property type="evidence" value="ECO:0007669"/>
    <property type="project" value="UniProtKB-EC"/>
</dbReference>
<evidence type="ECO:0000256" key="7">
    <source>
        <dbReference type="ARBA" id="ARBA00023102"/>
    </source>
</evidence>
<evidence type="ECO:0000256" key="10">
    <source>
        <dbReference type="ARBA" id="ARBA00093606"/>
    </source>
</evidence>
<dbReference type="InterPro" id="IPR013785">
    <property type="entry name" value="Aldolase_TIM"/>
</dbReference>
<keyword evidence="8 14" id="KW-0413">Isomerase</keyword>
<evidence type="ECO:0000313" key="14">
    <source>
        <dbReference type="EMBL" id="RZC23548.1"/>
    </source>
</evidence>
<protein>
    <recommendedName>
        <fullName evidence="10">1-(5-phosphoribosyl)-5-[(5-phosphoribosylamino)methylideneamino] imidazole-4-carboxamide isomerase HISN3, chloroplastic</fullName>
        <ecNumber evidence="4">5.3.1.16</ecNumber>
    </recommendedName>
    <alternativeName>
        <fullName evidence="11">Protein HISTIDINE BIOSYNTHESIS 3</fullName>
    </alternativeName>
</protein>
<dbReference type="GO" id="GO:0005737">
    <property type="term" value="C:cytoplasm"/>
    <property type="evidence" value="ECO:0007669"/>
    <property type="project" value="TreeGrafter"/>
</dbReference>
<evidence type="ECO:0000256" key="12">
    <source>
        <dbReference type="RuleBase" id="RU003657"/>
    </source>
</evidence>
<sequence>MLRSSHFDLAFLSPSATKLEQRSGGGRSRRRQWLTKRCGGVLCCSRLRSSSRMRNLAAPHSLGVFIFRPNKPPFLTLPSLSRRSLPSIQCGAVQFRPCIDIHKGKVKQIVGSTLQDLKGSDPVTNFESDKSAAEYATLYKQDGLTGGHVIMLGADPLSKAAALQALHAYPGGLQVGGGINSDNCLSYIEEGASHVIVTSYVFNNGQMDIGRLKDLVQIVGKERLVLDLSCRKKDGKYAIVTDRWQKFSDVFVDPDVMEFLANFADEFLVHGVDVEGKKLGIDEELVALLGKYSTIPVTYAGGVTEMADLERIRTAGMESVNVTMGSALDIFGGNLAYEDVVAWHAQQNAFGFKHGREVRVQQRRGAKELYERSFRFRFENIVLSLSNGTKCTDLFTTHFSSLQHPVAEKSQSLIPSPKKPLNPSTVVRHPSRSTSPPSSPASRSRGRPCSHCNSQPPSPSFFRSGSPSPSRNDVVFYSFFFTHMNEGMMVVFVHRLHLVVVC</sequence>
<name>A0A445LJX3_GLYSO</name>
<dbReference type="GO" id="GO:0000105">
    <property type="term" value="P:L-histidine biosynthetic process"/>
    <property type="evidence" value="ECO:0007669"/>
    <property type="project" value="UniProtKB-UniPathway"/>
</dbReference>
<dbReference type="PANTHER" id="PTHR43090">
    <property type="entry name" value="1-(5-PHOSPHORIBOSYL)-5-[(5-PHOSPHORIBOSYLAMINO)METHYLIDENEAMINO] IMIDAZOLE-4-CARBOXAMIDE ISOMERASE"/>
    <property type="match status" value="1"/>
</dbReference>
<evidence type="ECO:0000313" key="15">
    <source>
        <dbReference type="Proteomes" id="UP000289340"/>
    </source>
</evidence>
<dbReference type="InterPro" id="IPR011060">
    <property type="entry name" value="RibuloseP-bd_barrel"/>
</dbReference>
<organism evidence="14 15">
    <name type="scientific">Glycine soja</name>
    <name type="common">Wild soybean</name>
    <dbReference type="NCBI Taxonomy" id="3848"/>
    <lineage>
        <taxon>Eukaryota</taxon>
        <taxon>Viridiplantae</taxon>
        <taxon>Streptophyta</taxon>
        <taxon>Embryophyta</taxon>
        <taxon>Tracheophyta</taxon>
        <taxon>Spermatophyta</taxon>
        <taxon>Magnoliopsida</taxon>
        <taxon>eudicotyledons</taxon>
        <taxon>Gunneridae</taxon>
        <taxon>Pentapetalae</taxon>
        <taxon>rosids</taxon>
        <taxon>fabids</taxon>
        <taxon>Fabales</taxon>
        <taxon>Fabaceae</taxon>
        <taxon>Papilionoideae</taxon>
        <taxon>50 kb inversion clade</taxon>
        <taxon>NPAAA clade</taxon>
        <taxon>indigoferoid/millettioid clade</taxon>
        <taxon>Phaseoleae</taxon>
        <taxon>Glycine</taxon>
        <taxon>Glycine subgen. Soja</taxon>
    </lineage>
</organism>
<feature type="region of interest" description="Disordered" evidence="13">
    <location>
        <begin position="408"/>
        <end position="469"/>
    </location>
</feature>
<gene>
    <name evidence="14" type="ORF">D0Y65_003053</name>
</gene>
<dbReference type="Pfam" id="PF00977">
    <property type="entry name" value="His_biosynth"/>
    <property type="match status" value="1"/>
</dbReference>
<dbReference type="GO" id="GO:0000162">
    <property type="term" value="P:L-tryptophan biosynthetic process"/>
    <property type="evidence" value="ECO:0007669"/>
    <property type="project" value="TreeGrafter"/>
</dbReference>
<dbReference type="InterPro" id="IPR006062">
    <property type="entry name" value="His_biosynth"/>
</dbReference>
<dbReference type="SUPFAM" id="SSF51366">
    <property type="entry name" value="Ribulose-phoshate binding barrel"/>
    <property type="match status" value="1"/>
</dbReference>
<dbReference type="EC" id="5.3.1.16" evidence="4"/>
<comment type="pathway">
    <text evidence="2">Amino-acid biosynthesis; L-histidine biosynthesis; L-histidine from 5-phospho-alpha-D-ribose 1-diphosphate: step 4/9.</text>
</comment>
<dbReference type="Proteomes" id="UP000289340">
    <property type="component" value="Chromosome 2"/>
</dbReference>
<dbReference type="InterPro" id="IPR044524">
    <property type="entry name" value="Isoase_HisA-like"/>
</dbReference>
<dbReference type="AlphaFoldDB" id="A0A445LJX3"/>
<dbReference type="UniPathway" id="UPA00031">
    <property type="reaction ID" value="UER00009"/>
</dbReference>
<dbReference type="Gene3D" id="3.20.20.70">
    <property type="entry name" value="Aldolase class I"/>
    <property type="match status" value="1"/>
</dbReference>
<accession>A0A445LJX3</accession>
<keyword evidence="5 12" id="KW-0028">Amino-acid biosynthesis</keyword>
<evidence type="ECO:0000256" key="9">
    <source>
        <dbReference type="ARBA" id="ARBA00093256"/>
    </source>
</evidence>
<feature type="compositionally biased region" description="Low complexity" evidence="13">
    <location>
        <begin position="432"/>
        <end position="450"/>
    </location>
</feature>
<evidence type="ECO:0000256" key="1">
    <source>
        <dbReference type="ARBA" id="ARBA00001959"/>
    </source>
</evidence>
<evidence type="ECO:0000256" key="13">
    <source>
        <dbReference type="SAM" id="MobiDB-lite"/>
    </source>
</evidence>
<feature type="compositionally biased region" description="Low complexity" evidence="13">
    <location>
        <begin position="460"/>
        <end position="469"/>
    </location>
</feature>
<dbReference type="CDD" id="cd04723">
    <property type="entry name" value="HisA_HisF"/>
    <property type="match status" value="1"/>
</dbReference>
<keyword evidence="15" id="KW-1185">Reference proteome</keyword>
<keyword evidence="7 12" id="KW-0368">Histidine biosynthesis</keyword>
<proteinExistence type="inferred from homology"/>
<evidence type="ECO:0000256" key="11">
    <source>
        <dbReference type="ARBA" id="ARBA00093664"/>
    </source>
</evidence>
<comment type="caution">
    <text evidence="14">The sequence shown here is derived from an EMBL/GenBank/DDBJ whole genome shotgun (WGS) entry which is preliminary data.</text>
</comment>
<comment type="cofactor">
    <cofactor evidence="1">
        <name>Na(+)</name>
        <dbReference type="ChEBI" id="CHEBI:29101"/>
    </cofactor>
</comment>
<evidence type="ECO:0000256" key="6">
    <source>
        <dbReference type="ARBA" id="ARBA00023053"/>
    </source>
</evidence>
<comment type="similarity">
    <text evidence="3 12">Belongs to the HisA/HisF family.</text>
</comment>
<evidence type="ECO:0000256" key="5">
    <source>
        <dbReference type="ARBA" id="ARBA00022605"/>
    </source>
</evidence>
<keyword evidence="6" id="KW-0915">Sodium</keyword>
<evidence type="ECO:0000256" key="3">
    <source>
        <dbReference type="ARBA" id="ARBA00009667"/>
    </source>
</evidence>
<dbReference type="NCBIfam" id="TIGR02129">
    <property type="entry name" value="hisA_euk"/>
    <property type="match status" value="1"/>
</dbReference>
<evidence type="ECO:0000256" key="4">
    <source>
        <dbReference type="ARBA" id="ARBA00012550"/>
    </source>
</evidence>
<evidence type="ECO:0000256" key="8">
    <source>
        <dbReference type="ARBA" id="ARBA00023235"/>
    </source>
</evidence>
<dbReference type="EMBL" id="QZWG01000002">
    <property type="protein sequence ID" value="RZC23548.1"/>
    <property type="molecule type" value="Genomic_DNA"/>
</dbReference>
<dbReference type="InterPro" id="IPR011858">
    <property type="entry name" value="His6/HISN3"/>
</dbReference>
<reference evidence="14 15" key="1">
    <citation type="submission" date="2018-09" db="EMBL/GenBank/DDBJ databases">
        <title>A high-quality reference genome of wild soybean provides a powerful tool to mine soybean genomes.</title>
        <authorList>
            <person name="Xie M."/>
            <person name="Chung C.Y.L."/>
            <person name="Li M.-W."/>
            <person name="Wong F.-L."/>
            <person name="Chan T.-F."/>
            <person name="Lam H.-M."/>
        </authorList>
    </citation>
    <scope>NUCLEOTIDE SEQUENCE [LARGE SCALE GENOMIC DNA]</scope>
    <source>
        <strain evidence="15">cv. W05</strain>
        <tissue evidence="14">Hypocotyl of etiolated seedlings</tissue>
    </source>
</reference>
<dbReference type="PANTHER" id="PTHR43090:SF2">
    <property type="entry name" value="1-(5-PHOSPHORIBOSYL)-5-[(5-PHOSPHORIBOSYLAMINO)METHYLIDENEAMINO] IMIDAZOLE-4-CARBOXAMIDE ISOMERASE"/>
    <property type="match status" value="1"/>
</dbReference>
<dbReference type="FunFam" id="3.20.20.70:FF:000110">
    <property type="entry name" value="1-(5-phosphoribosyl)-5-[(5-phosphoribosylamino)methylideneamino] imidazole-4-carboxamide isomerase, chloroplastic"/>
    <property type="match status" value="1"/>
</dbReference>
<comment type="catalytic activity">
    <reaction evidence="9">
        <text>1-(5-phospho-beta-D-ribosyl)-5-[(5-phospho-beta-D-ribosylamino)methylideneamino]imidazole-4-carboxamide = 5-[(5-phospho-1-deoxy-D-ribulos-1-ylimino)methylamino]-1-(5-phospho-beta-D-ribosyl)imidazole-4-carboxamide</text>
        <dbReference type="Rhea" id="RHEA:15469"/>
        <dbReference type="ChEBI" id="CHEBI:58435"/>
        <dbReference type="ChEBI" id="CHEBI:58525"/>
        <dbReference type="EC" id="5.3.1.16"/>
    </reaction>
    <physiologicalReaction direction="left-to-right" evidence="9">
        <dbReference type="Rhea" id="RHEA:15470"/>
    </physiologicalReaction>
</comment>
<evidence type="ECO:0000256" key="2">
    <source>
        <dbReference type="ARBA" id="ARBA00005133"/>
    </source>
</evidence>